<accession>A0AAW2IFQ0</accession>
<proteinExistence type="predicted"/>
<protein>
    <submittedName>
        <fullName evidence="2">Uncharacterized protein</fullName>
    </submittedName>
</protein>
<reference evidence="2" key="1">
    <citation type="journal article" date="2024" name="Gigascience">
        <title>Chromosome-level genome of the poultry shaft louse Menopon gallinae provides insight into the host-switching and adaptive evolution of parasitic lice.</title>
        <authorList>
            <person name="Xu Y."/>
            <person name="Ma L."/>
            <person name="Liu S."/>
            <person name="Liang Y."/>
            <person name="Liu Q."/>
            <person name="He Z."/>
            <person name="Tian L."/>
            <person name="Duan Y."/>
            <person name="Cai W."/>
            <person name="Li H."/>
            <person name="Song F."/>
        </authorList>
    </citation>
    <scope>NUCLEOTIDE SEQUENCE</scope>
    <source>
        <strain evidence="2">Cailab_2023a</strain>
    </source>
</reference>
<feature type="chain" id="PRO_5043822693" evidence="1">
    <location>
        <begin position="19"/>
        <end position="236"/>
    </location>
</feature>
<gene>
    <name evidence="2" type="ORF">PYX00_002247</name>
</gene>
<dbReference type="EMBL" id="JARGDH010000001">
    <property type="protein sequence ID" value="KAL0281187.1"/>
    <property type="molecule type" value="Genomic_DNA"/>
</dbReference>
<sequence>MIGKVILSVAYFAAFASTEDVSAVDLAGDLREADETFRTMWRRTGVDYVRALYAMKINCDKFEAYLGKYAFESEKSMNSSMEEMNLLQTRFIVNAIDKNKPIKTFQCITKTKKDADAEIRTGLSARYTCSKTAVEGQLKETENFANQLFAIGPVAEDRYFELSRAVRFCKDKECVKNHVHKAISWNSKSKAIFESYNLKSEHIFDRFQKDQMTCVKIFENRCEIAVRVSERKMNAC</sequence>
<name>A0AAW2IFQ0_9NEOP</name>
<keyword evidence="1" id="KW-0732">Signal</keyword>
<organism evidence="2">
    <name type="scientific">Menopon gallinae</name>
    <name type="common">poultry shaft louse</name>
    <dbReference type="NCBI Taxonomy" id="328185"/>
    <lineage>
        <taxon>Eukaryota</taxon>
        <taxon>Metazoa</taxon>
        <taxon>Ecdysozoa</taxon>
        <taxon>Arthropoda</taxon>
        <taxon>Hexapoda</taxon>
        <taxon>Insecta</taxon>
        <taxon>Pterygota</taxon>
        <taxon>Neoptera</taxon>
        <taxon>Paraneoptera</taxon>
        <taxon>Psocodea</taxon>
        <taxon>Troctomorpha</taxon>
        <taxon>Phthiraptera</taxon>
        <taxon>Amblycera</taxon>
        <taxon>Menoponidae</taxon>
        <taxon>Menopon</taxon>
    </lineage>
</organism>
<evidence type="ECO:0000256" key="1">
    <source>
        <dbReference type="SAM" id="SignalP"/>
    </source>
</evidence>
<feature type="signal peptide" evidence="1">
    <location>
        <begin position="1"/>
        <end position="18"/>
    </location>
</feature>
<evidence type="ECO:0000313" key="2">
    <source>
        <dbReference type="EMBL" id="KAL0281187.1"/>
    </source>
</evidence>
<comment type="caution">
    <text evidence="2">The sequence shown here is derived from an EMBL/GenBank/DDBJ whole genome shotgun (WGS) entry which is preliminary data.</text>
</comment>
<dbReference type="AlphaFoldDB" id="A0AAW2IFQ0"/>